<accession>A0A0C1DFS3</accession>
<gene>
    <name evidence="4" type="ORF">OC25_01630</name>
</gene>
<dbReference type="InterPro" id="IPR036249">
    <property type="entry name" value="Thioredoxin-like_sf"/>
</dbReference>
<dbReference type="SUPFAM" id="SSF52833">
    <property type="entry name" value="Thioredoxin-like"/>
    <property type="match status" value="1"/>
</dbReference>
<name>A0A0C1DFS3_9SPHI</name>
<evidence type="ECO:0000313" key="5">
    <source>
        <dbReference type="Proteomes" id="UP000031246"/>
    </source>
</evidence>
<dbReference type="Pfam" id="PF00578">
    <property type="entry name" value="AhpC-TSA"/>
    <property type="match status" value="1"/>
</dbReference>
<evidence type="ECO:0000256" key="1">
    <source>
        <dbReference type="ARBA" id="ARBA00023284"/>
    </source>
</evidence>
<keyword evidence="2" id="KW-0732">Signal</keyword>
<comment type="caution">
    <text evidence="4">The sequence shown here is derived from an EMBL/GenBank/DDBJ whole genome shotgun (WGS) entry which is preliminary data.</text>
</comment>
<sequence>MFKYLILTALLFTSLFAQAQETTTQKTILNEQSVIRGEDGMVYPYNAWKKLMQSGKYGIKDRKTFTDRGEKEYLIYELSADQKAAYMNRMPRPRESESFKEGELFNGFKASDIDGNKYNLKDSTGRVYVINFWFINCPPCKAEIPHLNEIVAKYKDNKDVVFLAIALDEKYELKPFLKTTPFDYHIISGGRSIASKYGVKGYPTHVVIDKKGYIKFSTLGLGASTVNWVEKSIEESLK</sequence>
<dbReference type="PANTHER" id="PTHR42852">
    <property type="entry name" value="THIOL:DISULFIDE INTERCHANGE PROTEIN DSBE"/>
    <property type="match status" value="1"/>
</dbReference>
<feature type="chain" id="PRO_5002130042" description="Thioredoxin domain-containing protein" evidence="2">
    <location>
        <begin position="20"/>
        <end position="238"/>
    </location>
</feature>
<keyword evidence="5" id="KW-1185">Reference proteome</keyword>
<dbReference type="RefSeq" id="WP_039471054.1">
    <property type="nucleotide sequence ID" value="NZ_JSYN01000002.1"/>
</dbReference>
<evidence type="ECO:0000259" key="3">
    <source>
        <dbReference type="PROSITE" id="PS51352"/>
    </source>
</evidence>
<dbReference type="PROSITE" id="PS51352">
    <property type="entry name" value="THIOREDOXIN_2"/>
    <property type="match status" value="1"/>
</dbReference>
<dbReference type="PANTHER" id="PTHR42852:SF17">
    <property type="entry name" value="THIOREDOXIN-LIKE PROTEIN HI_1115"/>
    <property type="match status" value="1"/>
</dbReference>
<dbReference type="InterPro" id="IPR050553">
    <property type="entry name" value="Thioredoxin_ResA/DsbE_sf"/>
</dbReference>
<dbReference type="AlphaFoldDB" id="A0A0C1DFS3"/>
<dbReference type="PROSITE" id="PS00194">
    <property type="entry name" value="THIOREDOXIN_1"/>
    <property type="match status" value="1"/>
</dbReference>
<dbReference type="Gene3D" id="3.40.30.10">
    <property type="entry name" value="Glutaredoxin"/>
    <property type="match status" value="1"/>
</dbReference>
<dbReference type="GO" id="GO:0016491">
    <property type="term" value="F:oxidoreductase activity"/>
    <property type="evidence" value="ECO:0007669"/>
    <property type="project" value="InterPro"/>
</dbReference>
<protein>
    <recommendedName>
        <fullName evidence="3">Thioredoxin domain-containing protein</fullName>
    </recommendedName>
</protein>
<evidence type="ECO:0000313" key="4">
    <source>
        <dbReference type="EMBL" id="KIA96481.1"/>
    </source>
</evidence>
<reference evidence="4 5" key="1">
    <citation type="submission" date="2014-10" db="EMBL/GenBank/DDBJ databases">
        <title>Pedobacter Kyungheensis.</title>
        <authorList>
            <person name="Anderson B.M."/>
            <person name="Newman J.D."/>
        </authorList>
    </citation>
    <scope>NUCLEOTIDE SEQUENCE [LARGE SCALE GENOMIC DNA]</scope>
    <source>
        <strain evidence="4 5">KACC 16221</strain>
    </source>
</reference>
<proteinExistence type="predicted"/>
<feature type="signal peptide" evidence="2">
    <location>
        <begin position="1"/>
        <end position="19"/>
    </location>
</feature>
<dbReference type="OrthoDB" id="9815205at2"/>
<dbReference type="InterPro" id="IPR013766">
    <property type="entry name" value="Thioredoxin_domain"/>
</dbReference>
<dbReference type="InterPro" id="IPR017937">
    <property type="entry name" value="Thioredoxin_CS"/>
</dbReference>
<organism evidence="4 5">
    <name type="scientific">Pedobacter kyungheensis</name>
    <dbReference type="NCBI Taxonomy" id="1069985"/>
    <lineage>
        <taxon>Bacteria</taxon>
        <taxon>Pseudomonadati</taxon>
        <taxon>Bacteroidota</taxon>
        <taxon>Sphingobacteriia</taxon>
        <taxon>Sphingobacteriales</taxon>
        <taxon>Sphingobacteriaceae</taxon>
        <taxon>Pedobacter</taxon>
    </lineage>
</organism>
<keyword evidence="1" id="KW-0676">Redox-active center</keyword>
<dbReference type="GO" id="GO:0016209">
    <property type="term" value="F:antioxidant activity"/>
    <property type="evidence" value="ECO:0007669"/>
    <property type="project" value="InterPro"/>
</dbReference>
<dbReference type="EMBL" id="JSYN01000002">
    <property type="protein sequence ID" value="KIA96481.1"/>
    <property type="molecule type" value="Genomic_DNA"/>
</dbReference>
<dbReference type="CDD" id="cd02966">
    <property type="entry name" value="TlpA_like_family"/>
    <property type="match status" value="1"/>
</dbReference>
<feature type="domain" description="Thioredoxin" evidence="3">
    <location>
        <begin position="99"/>
        <end position="238"/>
    </location>
</feature>
<dbReference type="Proteomes" id="UP000031246">
    <property type="component" value="Unassembled WGS sequence"/>
</dbReference>
<evidence type="ECO:0000256" key="2">
    <source>
        <dbReference type="SAM" id="SignalP"/>
    </source>
</evidence>
<dbReference type="InterPro" id="IPR000866">
    <property type="entry name" value="AhpC/TSA"/>
</dbReference>